<dbReference type="GO" id="GO:0000155">
    <property type="term" value="F:phosphorelay sensor kinase activity"/>
    <property type="evidence" value="ECO:0007669"/>
    <property type="project" value="InterPro"/>
</dbReference>
<evidence type="ECO:0000313" key="15">
    <source>
        <dbReference type="Proteomes" id="UP000016569"/>
    </source>
</evidence>
<evidence type="ECO:0000256" key="9">
    <source>
        <dbReference type="ARBA" id="ARBA00022989"/>
    </source>
</evidence>
<evidence type="ECO:0000256" key="3">
    <source>
        <dbReference type="ARBA" id="ARBA00012438"/>
    </source>
</evidence>
<name>A0A8E0KMR3_9CAUL</name>
<dbReference type="AlphaFoldDB" id="A0A8E0KMR3"/>
<organism evidence="14 15">
    <name type="scientific">Brevundimonas abyssalis TAR-001</name>
    <dbReference type="NCBI Taxonomy" id="1391729"/>
    <lineage>
        <taxon>Bacteria</taxon>
        <taxon>Pseudomonadati</taxon>
        <taxon>Pseudomonadota</taxon>
        <taxon>Alphaproteobacteria</taxon>
        <taxon>Caulobacterales</taxon>
        <taxon>Caulobacteraceae</taxon>
        <taxon>Brevundimonas</taxon>
    </lineage>
</organism>
<dbReference type="InterPro" id="IPR005467">
    <property type="entry name" value="His_kinase_dom"/>
</dbReference>
<evidence type="ECO:0000256" key="1">
    <source>
        <dbReference type="ARBA" id="ARBA00000085"/>
    </source>
</evidence>
<dbReference type="GO" id="GO:0005886">
    <property type="term" value="C:plasma membrane"/>
    <property type="evidence" value="ECO:0007669"/>
    <property type="project" value="UniProtKB-SubCell"/>
</dbReference>
<feature type="transmembrane region" description="Helical" evidence="12">
    <location>
        <begin position="295"/>
        <end position="314"/>
    </location>
</feature>
<dbReference type="InterPro" id="IPR007895">
    <property type="entry name" value="MASE1"/>
</dbReference>
<keyword evidence="6" id="KW-0808">Transferase</keyword>
<gene>
    <name evidence="14" type="ORF">MBEBAB_0907</name>
</gene>
<protein>
    <recommendedName>
        <fullName evidence="3">histidine kinase</fullName>
        <ecNumber evidence="3">2.7.13.3</ecNumber>
    </recommendedName>
</protein>
<dbReference type="PRINTS" id="PR00344">
    <property type="entry name" value="BCTRLSENSOR"/>
</dbReference>
<accession>A0A8E0KMR3</accession>
<evidence type="ECO:0000256" key="7">
    <source>
        <dbReference type="ARBA" id="ARBA00022692"/>
    </source>
</evidence>
<dbReference type="Pfam" id="PF05231">
    <property type="entry name" value="MASE1"/>
    <property type="match status" value="1"/>
</dbReference>
<dbReference type="RefSeq" id="WP_021696753.1">
    <property type="nucleotide sequence ID" value="NZ_BATC01000010.1"/>
</dbReference>
<feature type="transmembrane region" description="Helical" evidence="12">
    <location>
        <begin position="36"/>
        <end position="53"/>
    </location>
</feature>
<evidence type="ECO:0000256" key="6">
    <source>
        <dbReference type="ARBA" id="ARBA00022679"/>
    </source>
</evidence>
<dbReference type="PROSITE" id="PS50109">
    <property type="entry name" value="HIS_KIN"/>
    <property type="match status" value="1"/>
</dbReference>
<keyword evidence="11 12" id="KW-0472">Membrane</keyword>
<evidence type="ECO:0000313" key="14">
    <source>
        <dbReference type="EMBL" id="GAD58657.1"/>
    </source>
</evidence>
<dbReference type="SUPFAM" id="SSF55874">
    <property type="entry name" value="ATPase domain of HSP90 chaperone/DNA topoisomerase II/histidine kinase"/>
    <property type="match status" value="1"/>
</dbReference>
<keyword evidence="7 12" id="KW-0812">Transmembrane</keyword>
<keyword evidence="5" id="KW-0597">Phosphoprotein</keyword>
<sequence>MILSRALADLEHPAVAAAEARAGSWRRGHDVMSQPHAPIFLAVILAFLVVLAVTTSRSAGLVAALWAAGGVAVTAWLRAGKGKAYDAAYAALIATGFAGGNLLAGNSPDLAFMFTIGNMIEVVLAVVLIRRYLPDLNIATVPGAAKFLILAAVIPPLPAALFASGMLYLMNGQDFLSTLQTWWFGHALGIAVFAPFGLAVTKRHFARLARPWHVVEAVVLLGALAALVTVLFTQVVAPIQFIIMPLLLVIAVRLRIVGVTAAILITAVISISATLHGQGPMTALTGADLTERVMLAQLFTAATGLPMLLVAAMLEERDLFAARAAADKQRAEKASAGKSRLLANVAHEIKSPIGGVIGIGDLWSSGQLGPVTPTQGEMAAMLVKTARQIETLTHDLLDVARAESGAVQMDLRPVDVAGVVEDVRRTVALQKDAEGLTLTAERGDEDLVALADSIRLSQVVGNLVTNAVKYGASGKVVTLRTRRVGRNIRVEVIDRGPGLSPDKQAQLFEPFNRLGLERSTIEGHGIGLTLAKRLTELQNGEIGVISAPGEGATFWIELPAA</sequence>
<comment type="catalytic activity">
    <reaction evidence="1">
        <text>ATP + protein L-histidine = ADP + protein N-phospho-L-histidine.</text>
        <dbReference type="EC" id="2.7.13.3"/>
    </reaction>
</comment>
<comment type="caution">
    <text evidence="14">The sequence shown here is derived from an EMBL/GenBank/DDBJ whole genome shotgun (WGS) entry which is preliminary data.</text>
</comment>
<dbReference type="SUPFAM" id="SSF47384">
    <property type="entry name" value="Homodimeric domain of signal transducing histidine kinase"/>
    <property type="match status" value="1"/>
</dbReference>
<feature type="transmembrane region" description="Helical" evidence="12">
    <location>
        <begin position="182"/>
        <end position="200"/>
    </location>
</feature>
<dbReference type="EMBL" id="BATC01000010">
    <property type="protein sequence ID" value="GAD58657.1"/>
    <property type="molecule type" value="Genomic_DNA"/>
</dbReference>
<dbReference type="SMART" id="SM00387">
    <property type="entry name" value="HATPase_c"/>
    <property type="match status" value="1"/>
</dbReference>
<feature type="transmembrane region" description="Helical" evidence="12">
    <location>
        <begin position="110"/>
        <end position="133"/>
    </location>
</feature>
<comment type="subcellular location">
    <subcellularLocation>
        <location evidence="2">Cell membrane</location>
        <topology evidence="2">Multi-pass membrane protein</topology>
    </subcellularLocation>
</comment>
<dbReference type="Proteomes" id="UP000016569">
    <property type="component" value="Unassembled WGS sequence"/>
</dbReference>
<evidence type="ECO:0000259" key="13">
    <source>
        <dbReference type="PROSITE" id="PS50109"/>
    </source>
</evidence>
<dbReference type="EC" id="2.7.13.3" evidence="3"/>
<evidence type="ECO:0000256" key="2">
    <source>
        <dbReference type="ARBA" id="ARBA00004651"/>
    </source>
</evidence>
<dbReference type="Pfam" id="PF00512">
    <property type="entry name" value="HisKA"/>
    <property type="match status" value="1"/>
</dbReference>
<dbReference type="PANTHER" id="PTHR43711:SF31">
    <property type="entry name" value="HISTIDINE KINASE"/>
    <property type="match status" value="1"/>
</dbReference>
<dbReference type="InterPro" id="IPR004358">
    <property type="entry name" value="Sig_transdc_His_kin-like_C"/>
</dbReference>
<evidence type="ECO:0000256" key="12">
    <source>
        <dbReference type="SAM" id="Phobius"/>
    </source>
</evidence>
<evidence type="ECO:0000256" key="4">
    <source>
        <dbReference type="ARBA" id="ARBA00022475"/>
    </source>
</evidence>
<evidence type="ECO:0000256" key="11">
    <source>
        <dbReference type="ARBA" id="ARBA00023136"/>
    </source>
</evidence>
<feature type="transmembrane region" description="Helical" evidence="12">
    <location>
        <begin position="59"/>
        <end position="77"/>
    </location>
</feature>
<dbReference type="Gene3D" id="3.30.565.10">
    <property type="entry name" value="Histidine kinase-like ATPase, C-terminal domain"/>
    <property type="match status" value="1"/>
</dbReference>
<dbReference type="InterPro" id="IPR036097">
    <property type="entry name" value="HisK_dim/P_sf"/>
</dbReference>
<dbReference type="Gene3D" id="1.10.287.130">
    <property type="match status" value="1"/>
</dbReference>
<dbReference type="OrthoDB" id="9789238at2"/>
<dbReference type="InterPro" id="IPR003661">
    <property type="entry name" value="HisK_dim/P_dom"/>
</dbReference>
<keyword evidence="10" id="KW-0902">Two-component regulatory system</keyword>
<feature type="transmembrane region" description="Helical" evidence="12">
    <location>
        <begin position="257"/>
        <end position="275"/>
    </location>
</feature>
<evidence type="ECO:0000256" key="10">
    <source>
        <dbReference type="ARBA" id="ARBA00023012"/>
    </source>
</evidence>
<keyword evidence="9 12" id="KW-1133">Transmembrane helix</keyword>
<dbReference type="PANTHER" id="PTHR43711">
    <property type="entry name" value="TWO-COMPONENT HISTIDINE KINASE"/>
    <property type="match status" value="1"/>
</dbReference>
<dbReference type="Pfam" id="PF02518">
    <property type="entry name" value="HATPase_c"/>
    <property type="match status" value="1"/>
</dbReference>
<keyword evidence="8" id="KW-0418">Kinase</keyword>
<keyword evidence="15" id="KW-1185">Reference proteome</keyword>
<keyword evidence="4" id="KW-1003">Cell membrane</keyword>
<feature type="transmembrane region" description="Helical" evidence="12">
    <location>
        <begin position="212"/>
        <end position="229"/>
    </location>
</feature>
<dbReference type="InterPro" id="IPR050736">
    <property type="entry name" value="Sensor_HK_Regulatory"/>
</dbReference>
<feature type="domain" description="Histidine kinase" evidence="13">
    <location>
        <begin position="344"/>
        <end position="561"/>
    </location>
</feature>
<dbReference type="InterPro" id="IPR003594">
    <property type="entry name" value="HATPase_dom"/>
</dbReference>
<dbReference type="CDD" id="cd00082">
    <property type="entry name" value="HisKA"/>
    <property type="match status" value="1"/>
</dbReference>
<dbReference type="SMART" id="SM00388">
    <property type="entry name" value="HisKA"/>
    <property type="match status" value="1"/>
</dbReference>
<feature type="transmembrane region" description="Helical" evidence="12">
    <location>
        <begin position="145"/>
        <end position="170"/>
    </location>
</feature>
<proteinExistence type="predicted"/>
<dbReference type="InterPro" id="IPR036890">
    <property type="entry name" value="HATPase_C_sf"/>
</dbReference>
<evidence type="ECO:0000256" key="5">
    <source>
        <dbReference type="ARBA" id="ARBA00022553"/>
    </source>
</evidence>
<reference evidence="15" key="1">
    <citation type="journal article" date="2013" name="Genome Announc.">
        <title>Draft Genome Sequence of the Dimorphic Prosthecate Bacterium Brevundimonas abyssalis TAR-001T.</title>
        <authorList>
            <person name="Tsubouchi T."/>
            <person name="Nishi S."/>
            <person name="Usui K."/>
            <person name="Shimane Y."/>
            <person name="Takaki Y."/>
            <person name="Maruyama T."/>
            <person name="Hatada Y."/>
        </authorList>
    </citation>
    <scope>NUCLEOTIDE SEQUENCE [LARGE SCALE GENOMIC DNA]</scope>
    <source>
        <strain evidence="15">TAR-001</strain>
    </source>
</reference>
<evidence type="ECO:0000256" key="8">
    <source>
        <dbReference type="ARBA" id="ARBA00022777"/>
    </source>
</evidence>